<evidence type="ECO:0000313" key="1">
    <source>
        <dbReference type="EMBL" id="KAH7905766.1"/>
    </source>
</evidence>
<sequence length="1409" mass="154481">MQSASQTLLDRISSRFPRLGAPIQIPGRNPILPPLFELASHEKYPNPAGKIFLQVIDGSAAGMEQVFSAAAQIEIPVGGPQSVKKMGFLLMRPGDVLMVRDVNGSGLEKDDKFKGGSISFGLQASLLERTCKVREEAIGSPELCTSEKAVKVDGEWCGGIYVERCHRSVNLGSGPRCYALGTTYEVQMSLHAPTVGNKLSTPYCDHLRLRSELLKVATEIAVSNIGVIPEDYRQAMEINSEIVNSPRLGCDDNTYFTSVQLNVASTVSAEQSLDLSNDLGDFGGKHIDSKDSKGGITAMVCMSKLPDTVHPGFFLLVESGVYWIMDPFTTFYFSGLHYHGGTPPTYPAELASSIPKDAYRLTLICYPSSSILDYPSRIALAALPAKTKQELPRIFDIVPEQAEVLISNQPIQPPDITHATYARDGLSIMAPISLLNFVVRWLLVMCIYIISQLPASMKVQVDRDKFIGAFSFHDRDRRVDATPWNLGPGHSMGDSNSDTHLDVGLHSADTAEPEVYIPFGNLRRFRGLQRYHAHREAVGQTIPVVVLEMDSGVLMKGGAAALKAIANAAKKGLPLRPREVPVQVEVKTSRGIKRKSTTAHSVNHKPKKKIRVEALNRASVSADYLVGIRRRVVKAARTPQRGKTRRKHGSDHDTQGTGRHRGLNSAGFSEATVRRSRRLSNKSKQLNNPNQQHGDHGATSTDEDPMEDDENIDPEDLPSVRSAGLAANSQSNSRLQIQPPVLPSSDAPVFLRSLTSKHIEITLENTKADLVAVTNIQSSSAVMAGIKLINQLVLGIKRNPLSADSALLISQFWNAQDIVRSHEAQINMTNHIHRQRLLISNMAAWTWLESACVKAAVSASQARQSGTTTLPDDISESNSWIAQLVNHVWELVTSGKRSAEISPKSFLPSINASPFAWKKSALVSSTDVELANQVCRTAHDIVKRWLGYPTDGNLEAQAWFVTRVCNTFGVNALLLEVTWTAAHNLRRDVLLLPPTMRWSALKEDNFDALEEALATHPLAQPDSSERKALNQIGDLYEQFRDIITKGTTSSALLVSLPLDSSNHLPDAACSDQTNVVTPALERSDPPYASSPGRPHCMLVMLQTLLPHIRQPPIALSPPPLPNKPSTRERAEHRALSNIFQKVNQLPEKYSPFRAHTPSVERLLGPDGPLTEKWAKTPEGLFSVLIFRLITFGTPFCLNRSLVFPSPQAFNDTLTEFLGGKDDTKKEVKKLYCDITIYGTPNPKRDRELVNGLWNAANKPENHPWLVSSISNTFTGVFDILSNNIFQVGPLLALLIAGDYACAGVIPAPTVREMGALVYRIQKGAFGGLKILGYLPNSQSKGNKRSASAASVNQEELECVNAFTALHDYLAQKFSSDDKALMGYSPIVLEHALCKLQRFSASSGTKAAWE</sequence>
<dbReference type="EMBL" id="MU268127">
    <property type="protein sequence ID" value="KAH7905766.1"/>
    <property type="molecule type" value="Genomic_DNA"/>
</dbReference>
<evidence type="ECO:0000313" key="2">
    <source>
        <dbReference type="Proteomes" id="UP000790377"/>
    </source>
</evidence>
<accession>A0ACB7ZXA9</accession>
<reference evidence="1" key="1">
    <citation type="journal article" date="2021" name="New Phytol.">
        <title>Evolutionary innovations through gain and loss of genes in the ectomycorrhizal Boletales.</title>
        <authorList>
            <person name="Wu G."/>
            <person name="Miyauchi S."/>
            <person name="Morin E."/>
            <person name="Kuo A."/>
            <person name="Drula E."/>
            <person name="Varga T."/>
            <person name="Kohler A."/>
            <person name="Feng B."/>
            <person name="Cao Y."/>
            <person name="Lipzen A."/>
            <person name="Daum C."/>
            <person name="Hundley H."/>
            <person name="Pangilinan J."/>
            <person name="Johnson J."/>
            <person name="Barry K."/>
            <person name="LaButti K."/>
            <person name="Ng V."/>
            <person name="Ahrendt S."/>
            <person name="Min B."/>
            <person name="Choi I.G."/>
            <person name="Park H."/>
            <person name="Plett J.M."/>
            <person name="Magnuson J."/>
            <person name="Spatafora J.W."/>
            <person name="Nagy L.G."/>
            <person name="Henrissat B."/>
            <person name="Grigoriev I.V."/>
            <person name="Yang Z.L."/>
            <person name="Xu J."/>
            <person name="Martin F.M."/>
        </authorList>
    </citation>
    <scope>NUCLEOTIDE SEQUENCE</scope>
    <source>
        <strain evidence="1">ATCC 28755</strain>
    </source>
</reference>
<gene>
    <name evidence="1" type="ORF">BJ138DRAFT_1227043</name>
</gene>
<proteinExistence type="predicted"/>
<dbReference type="Proteomes" id="UP000790377">
    <property type="component" value="Unassembled WGS sequence"/>
</dbReference>
<keyword evidence="2" id="KW-1185">Reference proteome</keyword>
<organism evidence="1 2">
    <name type="scientific">Hygrophoropsis aurantiaca</name>
    <dbReference type="NCBI Taxonomy" id="72124"/>
    <lineage>
        <taxon>Eukaryota</taxon>
        <taxon>Fungi</taxon>
        <taxon>Dikarya</taxon>
        <taxon>Basidiomycota</taxon>
        <taxon>Agaricomycotina</taxon>
        <taxon>Agaricomycetes</taxon>
        <taxon>Agaricomycetidae</taxon>
        <taxon>Boletales</taxon>
        <taxon>Coniophorineae</taxon>
        <taxon>Hygrophoropsidaceae</taxon>
        <taxon>Hygrophoropsis</taxon>
    </lineage>
</organism>
<protein>
    <submittedName>
        <fullName evidence="1">Uncharacterized protein</fullName>
    </submittedName>
</protein>
<name>A0ACB7ZXA9_9AGAM</name>
<comment type="caution">
    <text evidence="1">The sequence shown here is derived from an EMBL/GenBank/DDBJ whole genome shotgun (WGS) entry which is preliminary data.</text>
</comment>